<evidence type="ECO:0000256" key="4">
    <source>
        <dbReference type="ARBA" id="ARBA00022801"/>
    </source>
</evidence>
<name>A0ABZ1CYH3_9TREE</name>
<gene>
    <name evidence="7" type="ORF">IL334_002684</name>
</gene>
<dbReference type="EC" id="3.1.3.36" evidence="3"/>
<comment type="similarity">
    <text evidence="2">In the central section; belongs to the inositol 1,4,5-trisphosphate 5-phosphatase family.</text>
</comment>
<keyword evidence="4" id="KW-0378">Hydrolase</keyword>
<proteinExistence type="inferred from homology"/>
<dbReference type="Gene3D" id="3.60.10.10">
    <property type="entry name" value="Endonuclease/exonuclease/phosphatase"/>
    <property type="match status" value="1"/>
</dbReference>
<dbReference type="EMBL" id="CP141883">
    <property type="protein sequence ID" value="WRT65736.1"/>
    <property type="molecule type" value="Genomic_DNA"/>
</dbReference>
<sequence>MPATLYLRPSPRAFFLLTSTHALIFRQPDASESKASKSVVVAEFLPIEEVDIGGLVKASRGRAVEGVLGVTSVPSERSPIPEIFLLLVSHSTPLPPLLPSSSLRPAKVLGVEFHSLSTSFWDSSELIASSQMASLDYEYDDPVPSGAASASSTQSQAQQAGLENPCNGMKKYLESGGFFYAEDCKWDISSRLSDSNWLLSEKDIGLNPLETFDERFVWNKSLLSTFLSFRNGLSEDMKLELDTQALLLPIIQGFVGSLPISTGNWNDANKPEVASLGLISRLSWKRAGARFRTRGIDDDGQVANFVETELILATDSVVMSYAQVRGSVPLFWEQPSQGLGTLQQKVEITRPPQATQPAFDRHFLELLDHYHSVHAINLLGQKDAESMLSSAYSQHLESLKHTLETNPDKDNSLDDQARGTLDLTPYDFHYVVKIGGHEMVKYDFSMRLNEVVDSMEDFGWTAIDTGTGGVVEKQQGIFRTNCLDCLDRTNYVQDVISQLTLSRFLGSLGSPLQSSQTLWSAHRELWADNGDRLSKIYAGTGALNTSATRSGKKTLAGLLSDATKSVGRAYINNFQDKGKQNAIDMLLGMMAGQRPVILFDPISDSVQSALMTRMNEYSKPKFLSIFSGTWNLNGKAPDEALDSWLFPPNTTEPDVYMIAFQEIVELTASQILQTDPAKKRMWEKFIMDTFAMRKTKKSDYLLFRSEQLVGSALIMIIKSELAPHIRNVESTTKKTGLSGLSGNKGGVAIRLQLFDSNICFVTSHLTAGQSNVNERNNDWRILTNGMRFGRGKMVEDHDVIIWSADLNYRIALPNSEVREAIEQGDMDSLLGADQLLNAMDAGETFIGYDEGPILFNDNGTDDYDTSEKQRVPAWTDRILFKGSALRLKEYSRAELMTSDHRPVYAVFDATIREVDHARKDKISKEIVHSILSSGGGKKMDEKVERVMRGHGGPRDLIKDLTEVSVTPTLRTSSPRLPPRPSSAASMKETYSPITATGRLHSQSLSTQTASSSLRALASNSAASLSQSARRAPPAIPKPAPASALSPNMQSSPIVPFSPDRRSPLPRSSSRSILPNGTGSSNSTAPSSITPSSTGDFVIVPNSTINARQPPPLPPRVNLTPQSSTDTKTSTNQPRLSVPRSPSPEKEDGLSLNQLRAKFENPSTAQTPTIKPRSKPLPKKSLDFNGTPQNGLIESAKPDNNVPKIPPKPRRLSSNAIQNGGLSVSPEKKKPVIPKKPEGLGLGIKGDNV</sequence>
<evidence type="ECO:0000313" key="7">
    <source>
        <dbReference type="EMBL" id="WRT65736.1"/>
    </source>
</evidence>
<evidence type="ECO:0000259" key="6">
    <source>
        <dbReference type="PROSITE" id="PS50275"/>
    </source>
</evidence>
<protein>
    <recommendedName>
        <fullName evidence="3">phosphoinositide 5-phosphatase</fullName>
        <ecNumber evidence="3">3.1.3.36</ecNumber>
    </recommendedName>
</protein>
<accession>A0ABZ1CYH3</accession>
<dbReference type="GeneID" id="87954815"/>
<feature type="compositionally biased region" description="Polar residues" evidence="5">
    <location>
        <begin position="1118"/>
        <end position="1134"/>
    </location>
</feature>
<dbReference type="Pfam" id="PF02383">
    <property type="entry name" value="Syja_N"/>
    <property type="match status" value="1"/>
</dbReference>
<evidence type="ECO:0000256" key="5">
    <source>
        <dbReference type="SAM" id="MobiDB-lite"/>
    </source>
</evidence>
<evidence type="ECO:0000256" key="3">
    <source>
        <dbReference type="ARBA" id="ARBA00013044"/>
    </source>
</evidence>
<feature type="compositionally biased region" description="Basic and acidic residues" evidence="5">
    <location>
        <begin position="1225"/>
        <end position="1237"/>
    </location>
</feature>
<evidence type="ECO:0000256" key="2">
    <source>
        <dbReference type="ARBA" id="ARBA00009678"/>
    </source>
</evidence>
<evidence type="ECO:0000313" key="8">
    <source>
        <dbReference type="Proteomes" id="UP001329825"/>
    </source>
</evidence>
<dbReference type="Proteomes" id="UP001329825">
    <property type="component" value="Chromosome 3"/>
</dbReference>
<feature type="compositionally biased region" description="Basic and acidic residues" evidence="5">
    <location>
        <begin position="948"/>
        <end position="961"/>
    </location>
</feature>
<evidence type="ECO:0000256" key="1">
    <source>
        <dbReference type="ARBA" id="ARBA00008943"/>
    </source>
</evidence>
<feature type="domain" description="SAC" evidence="6">
    <location>
        <begin position="169"/>
        <end position="539"/>
    </location>
</feature>
<feature type="compositionally biased region" description="Low complexity" evidence="5">
    <location>
        <begin position="1064"/>
        <end position="1094"/>
    </location>
</feature>
<feature type="compositionally biased region" description="Polar residues" evidence="5">
    <location>
        <begin position="1211"/>
        <end position="1221"/>
    </location>
</feature>
<dbReference type="SUPFAM" id="SSF56219">
    <property type="entry name" value="DNase I-like"/>
    <property type="match status" value="1"/>
</dbReference>
<keyword evidence="8" id="KW-1185">Reference proteome</keyword>
<dbReference type="InterPro" id="IPR002013">
    <property type="entry name" value="SAC_dom"/>
</dbReference>
<reference evidence="7 8" key="1">
    <citation type="submission" date="2024-01" db="EMBL/GenBank/DDBJ databases">
        <title>Comparative genomics of Cryptococcus and Kwoniella reveals pathogenesis evolution and contrasting modes of karyotype evolution via chromosome fusion or intercentromeric recombination.</title>
        <authorList>
            <person name="Coelho M.A."/>
            <person name="David-Palma M."/>
            <person name="Shea T."/>
            <person name="Bowers K."/>
            <person name="McGinley-Smith S."/>
            <person name="Mohammad A.W."/>
            <person name="Gnirke A."/>
            <person name="Yurkov A.M."/>
            <person name="Nowrousian M."/>
            <person name="Sun S."/>
            <person name="Cuomo C.A."/>
            <person name="Heitman J."/>
        </authorList>
    </citation>
    <scope>NUCLEOTIDE SEQUENCE [LARGE SCALE GENOMIC DNA]</scope>
    <source>
        <strain evidence="7">CBS 11374</strain>
    </source>
</reference>
<feature type="compositionally biased region" description="Low complexity" evidence="5">
    <location>
        <begin position="1021"/>
        <end position="1032"/>
    </location>
</feature>
<dbReference type="PROSITE" id="PS50275">
    <property type="entry name" value="SAC"/>
    <property type="match status" value="1"/>
</dbReference>
<comment type="similarity">
    <text evidence="1">Belongs to the synaptojanin family.</text>
</comment>
<dbReference type="Pfam" id="PF22669">
    <property type="entry name" value="Exo_endo_phos2"/>
    <property type="match status" value="1"/>
</dbReference>
<feature type="region of interest" description="Disordered" evidence="5">
    <location>
        <begin position="948"/>
        <end position="987"/>
    </location>
</feature>
<dbReference type="PANTHER" id="PTHR11200">
    <property type="entry name" value="INOSITOL 5-PHOSPHATASE"/>
    <property type="match status" value="1"/>
</dbReference>
<feature type="region of interest" description="Disordered" evidence="5">
    <location>
        <begin position="1021"/>
        <end position="1248"/>
    </location>
</feature>
<dbReference type="InterPro" id="IPR046985">
    <property type="entry name" value="IP5"/>
</dbReference>
<dbReference type="SMART" id="SM00128">
    <property type="entry name" value="IPPc"/>
    <property type="match status" value="1"/>
</dbReference>
<dbReference type="InterPro" id="IPR036691">
    <property type="entry name" value="Endo/exonu/phosph_ase_sf"/>
</dbReference>
<dbReference type="RefSeq" id="XP_062790476.1">
    <property type="nucleotide sequence ID" value="XM_062934425.1"/>
</dbReference>
<dbReference type="InterPro" id="IPR000300">
    <property type="entry name" value="IPPc"/>
</dbReference>
<organism evidence="7 8">
    <name type="scientific">Kwoniella shivajii</name>
    <dbReference type="NCBI Taxonomy" id="564305"/>
    <lineage>
        <taxon>Eukaryota</taxon>
        <taxon>Fungi</taxon>
        <taxon>Dikarya</taxon>
        <taxon>Basidiomycota</taxon>
        <taxon>Agaricomycotina</taxon>
        <taxon>Tremellomycetes</taxon>
        <taxon>Tremellales</taxon>
        <taxon>Cryptococcaceae</taxon>
        <taxon>Kwoniella</taxon>
    </lineage>
</organism>
<feature type="compositionally biased region" description="Gly residues" evidence="5">
    <location>
        <begin position="1239"/>
        <end position="1248"/>
    </location>
</feature>
<dbReference type="PANTHER" id="PTHR11200:SF257">
    <property type="entry name" value="PHOSPHOINOSITIDE 5-PHOSPHATASE"/>
    <property type="match status" value="1"/>
</dbReference>